<dbReference type="Gene3D" id="1.10.150.130">
    <property type="match status" value="1"/>
</dbReference>
<keyword evidence="8" id="KW-0131">Cell cycle</keyword>
<feature type="domain" description="Core-binding (CB)" evidence="11">
    <location>
        <begin position="51"/>
        <end position="133"/>
    </location>
</feature>
<name>A0A084JQ47_9FIRM</name>
<dbReference type="EMBL" id="JPME01000007">
    <property type="protein sequence ID" value="KEZ91081.1"/>
    <property type="molecule type" value="Genomic_DNA"/>
</dbReference>
<keyword evidence="2" id="KW-0963">Cytoplasm</keyword>
<dbReference type="RefSeq" id="WP_038278460.1">
    <property type="nucleotide sequence ID" value="NZ_JPME01000007.1"/>
</dbReference>
<evidence type="ECO:0000256" key="6">
    <source>
        <dbReference type="ARBA" id="ARBA00023125"/>
    </source>
</evidence>
<dbReference type="PANTHER" id="PTHR30349">
    <property type="entry name" value="PHAGE INTEGRASE-RELATED"/>
    <property type="match status" value="1"/>
</dbReference>
<feature type="domain" description="Tyr recombinase" evidence="10">
    <location>
        <begin position="154"/>
        <end position="336"/>
    </location>
</feature>
<dbReference type="Gene3D" id="1.10.443.10">
    <property type="entry name" value="Intergrase catalytic core"/>
    <property type="match status" value="1"/>
</dbReference>
<keyword evidence="7" id="KW-0233">DNA recombination</keyword>
<dbReference type="STRING" id="29354.IO98_04800"/>
<dbReference type="PANTHER" id="PTHR30349:SF77">
    <property type="entry name" value="TYROSINE RECOMBINASE XERC"/>
    <property type="match status" value="1"/>
</dbReference>
<evidence type="ECO:0000259" key="11">
    <source>
        <dbReference type="PROSITE" id="PS51900"/>
    </source>
</evidence>
<dbReference type="GO" id="GO:0003677">
    <property type="term" value="F:DNA binding"/>
    <property type="evidence" value="ECO:0007669"/>
    <property type="project" value="UniProtKB-UniRule"/>
</dbReference>
<dbReference type="GO" id="GO:0006310">
    <property type="term" value="P:DNA recombination"/>
    <property type="evidence" value="ECO:0007669"/>
    <property type="project" value="UniProtKB-KW"/>
</dbReference>
<keyword evidence="13" id="KW-1185">Reference proteome</keyword>
<dbReference type="GO" id="GO:0015074">
    <property type="term" value="P:DNA integration"/>
    <property type="evidence" value="ECO:0007669"/>
    <property type="project" value="UniProtKB-KW"/>
</dbReference>
<keyword evidence="4" id="KW-0159">Chromosome partition</keyword>
<evidence type="ECO:0000256" key="5">
    <source>
        <dbReference type="ARBA" id="ARBA00022908"/>
    </source>
</evidence>
<comment type="caution">
    <text evidence="12">The sequence shown here is derived from an EMBL/GenBank/DDBJ whole genome shotgun (WGS) entry which is preliminary data.</text>
</comment>
<dbReference type="InterPro" id="IPR011010">
    <property type="entry name" value="DNA_brk_join_enz"/>
</dbReference>
<organism evidence="12 13">
    <name type="scientific">Lacrimispora celerecrescens</name>
    <dbReference type="NCBI Taxonomy" id="29354"/>
    <lineage>
        <taxon>Bacteria</taxon>
        <taxon>Bacillati</taxon>
        <taxon>Bacillota</taxon>
        <taxon>Clostridia</taxon>
        <taxon>Lachnospirales</taxon>
        <taxon>Lachnospiraceae</taxon>
        <taxon>Lacrimispora</taxon>
    </lineage>
</organism>
<dbReference type="PROSITE" id="PS51898">
    <property type="entry name" value="TYR_RECOMBINASE"/>
    <property type="match status" value="1"/>
</dbReference>
<gene>
    <name evidence="12" type="ORF">IO98_04800</name>
</gene>
<dbReference type="GO" id="GO:0005737">
    <property type="term" value="C:cytoplasm"/>
    <property type="evidence" value="ECO:0007669"/>
    <property type="project" value="UniProtKB-SubCell"/>
</dbReference>
<evidence type="ECO:0000256" key="1">
    <source>
        <dbReference type="ARBA" id="ARBA00004496"/>
    </source>
</evidence>
<proteinExistence type="predicted"/>
<dbReference type="InterPro" id="IPR002104">
    <property type="entry name" value="Integrase_catalytic"/>
</dbReference>
<evidence type="ECO:0000313" key="13">
    <source>
        <dbReference type="Proteomes" id="UP000028525"/>
    </source>
</evidence>
<protein>
    <submittedName>
        <fullName evidence="12">Integrase</fullName>
    </submittedName>
</protein>
<evidence type="ECO:0000313" key="12">
    <source>
        <dbReference type="EMBL" id="KEZ91081.1"/>
    </source>
</evidence>
<evidence type="ECO:0000256" key="8">
    <source>
        <dbReference type="ARBA" id="ARBA00023306"/>
    </source>
</evidence>
<dbReference type="InterPro" id="IPR050090">
    <property type="entry name" value="Tyrosine_recombinase_XerCD"/>
</dbReference>
<sequence>MIEQILEKVINTMQPYLDSGQLEQLHNALYINFHGVEVREECYEVAETGIDGDVLKVKMFVASKKAVNRQENTLKQYTTEICKMLDFLGKRIEDITAMDLRYYYGVMREQHGIKMTTMQTRLHYLSSFWDFLTTEELVTSNPVKRVGILKLAKTIKKPFSQEEMEALRVNCTVLRDRALMEFLYSTGVRVSELALLNVCDIEMGRQELIVFGKGSKERKVYLTDNARFYLKRYLKERMKEEGITEEELVNKPLFATLDQPHARLTVAGIQYMFRQLGRRAGVKKVHPHRFRRTIATDLLNRGMPVEQVSKLLGHEKLDTTMIYCTVQEENVKESHRKFA</sequence>
<evidence type="ECO:0000256" key="4">
    <source>
        <dbReference type="ARBA" id="ARBA00022829"/>
    </source>
</evidence>
<keyword evidence="3" id="KW-0132">Cell division</keyword>
<accession>A0A084JQ47</accession>
<dbReference type="Proteomes" id="UP000028525">
    <property type="component" value="Unassembled WGS sequence"/>
</dbReference>
<dbReference type="OrthoDB" id="9801717at2"/>
<reference evidence="12 13" key="1">
    <citation type="submission" date="2014-07" db="EMBL/GenBank/DDBJ databases">
        <title>Draft genome of Clostridium celerecrescens 152B isolated from sediments associated with methane hydrate from Krishna Godavari basin.</title>
        <authorList>
            <person name="Honkalas V.S."/>
            <person name="Dabir A.P."/>
            <person name="Arora P."/>
            <person name="Dhakephalkar P.K."/>
        </authorList>
    </citation>
    <scope>NUCLEOTIDE SEQUENCE [LARGE SCALE GENOMIC DNA]</scope>
    <source>
        <strain evidence="12 13">152B</strain>
    </source>
</reference>
<keyword evidence="5" id="KW-0229">DNA integration</keyword>
<dbReference type="GO" id="GO:0051301">
    <property type="term" value="P:cell division"/>
    <property type="evidence" value="ECO:0007669"/>
    <property type="project" value="UniProtKB-KW"/>
</dbReference>
<evidence type="ECO:0000259" key="10">
    <source>
        <dbReference type="PROSITE" id="PS51898"/>
    </source>
</evidence>
<keyword evidence="6 9" id="KW-0238">DNA-binding</keyword>
<dbReference type="InterPro" id="IPR044068">
    <property type="entry name" value="CB"/>
</dbReference>
<dbReference type="Pfam" id="PF00589">
    <property type="entry name" value="Phage_integrase"/>
    <property type="match status" value="1"/>
</dbReference>
<evidence type="ECO:0000256" key="2">
    <source>
        <dbReference type="ARBA" id="ARBA00022490"/>
    </source>
</evidence>
<dbReference type="GO" id="GO:0007059">
    <property type="term" value="P:chromosome segregation"/>
    <property type="evidence" value="ECO:0007669"/>
    <property type="project" value="UniProtKB-KW"/>
</dbReference>
<dbReference type="PROSITE" id="PS51900">
    <property type="entry name" value="CB"/>
    <property type="match status" value="1"/>
</dbReference>
<evidence type="ECO:0000256" key="3">
    <source>
        <dbReference type="ARBA" id="ARBA00022618"/>
    </source>
</evidence>
<evidence type="ECO:0000256" key="9">
    <source>
        <dbReference type="PROSITE-ProRule" id="PRU01248"/>
    </source>
</evidence>
<dbReference type="SUPFAM" id="SSF56349">
    <property type="entry name" value="DNA breaking-rejoining enzymes"/>
    <property type="match status" value="1"/>
</dbReference>
<dbReference type="InterPro" id="IPR010998">
    <property type="entry name" value="Integrase_recombinase_N"/>
</dbReference>
<dbReference type="AlphaFoldDB" id="A0A084JQ47"/>
<comment type="subcellular location">
    <subcellularLocation>
        <location evidence="1">Cytoplasm</location>
    </subcellularLocation>
</comment>
<dbReference type="InterPro" id="IPR013762">
    <property type="entry name" value="Integrase-like_cat_sf"/>
</dbReference>
<evidence type="ECO:0000256" key="7">
    <source>
        <dbReference type="ARBA" id="ARBA00023172"/>
    </source>
</evidence>